<feature type="non-terminal residue" evidence="2">
    <location>
        <position position="46"/>
    </location>
</feature>
<feature type="transmembrane region" description="Helical" evidence="1">
    <location>
        <begin position="20"/>
        <end position="41"/>
    </location>
</feature>
<sequence>RTEEHQNGLEDMPLSLAGKALYPQGFEFCFCFVANFSLIAYSNLLR</sequence>
<evidence type="ECO:0000313" key="2">
    <source>
        <dbReference type="EMBL" id="CAG8855917.1"/>
    </source>
</evidence>
<gene>
    <name evidence="2" type="ORF">GMARGA_LOCUS44738</name>
</gene>
<protein>
    <submittedName>
        <fullName evidence="2">34309_t:CDS:1</fullName>
    </submittedName>
</protein>
<comment type="caution">
    <text evidence="2">The sequence shown here is derived from an EMBL/GenBank/DDBJ whole genome shotgun (WGS) entry which is preliminary data.</text>
</comment>
<proteinExistence type="predicted"/>
<dbReference type="EMBL" id="CAJVQB010154473">
    <property type="protein sequence ID" value="CAG8855917.1"/>
    <property type="molecule type" value="Genomic_DNA"/>
</dbReference>
<name>A0ABN7XKS1_GIGMA</name>
<reference evidence="2 3" key="1">
    <citation type="submission" date="2021-06" db="EMBL/GenBank/DDBJ databases">
        <authorList>
            <person name="Kallberg Y."/>
            <person name="Tangrot J."/>
            <person name="Rosling A."/>
        </authorList>
    </citation>
    <scope>NUCLEOTIDE SEQUENCE [LARGE SCALE GENOMIC DNA]</scope>
    <source>
        <strain evidence="2 3">120-4 pot B 10/14</strain>
    </source>
</reference>
<keyword evidence="3" id="KW-1185">Reference proteome</keyword>
<organism evidence="2 3">
    <name type="scientific">Gigaspora margarita</name>
    <dbReference type="NCBI Taxonomy" id="4874"/>
    <lineage>
        <taxon>Eukaryota</taxon>
        <taxon>Fungi</taxon>
        <taxon>Fungi incertae sedis</taxon>
        <taxon>Mucoromycota</taxon>
        <taxon>Glomeromycotina</taxon>
        <taxon>Glomeromycetes</taxon>
        <taxon>Diversisporales</taxon>
        <taxon>Gigasporaceae</taxon>
        <taxon>Gigaspora</taxon>
    </lineage>
</organism>
<accession>A0ABN7XKS1</accession>
<evidence type="ECO:0000313" key="3">
    <source>
        <dbReference type="Proteomes" id="UP000789901"/>
    </source>
</evidence>
<keyword evidence="1" id="KW-0812">Transmembrane</keyword>
<dbReference type="Proteomes" id="UP000789901">
    <property type="component" value="Unassembled WGS sequence"/>
</dbReference>
<feature type="non-terminal residue" evidence="2">
    <location>
        <position position="1"/>
    </location>
</feature>
<keyword evidence="1" id="KW-0472">Membrane</keyword>
<keyword evidence="1" id="KW-1133">Transmembrane helix</keyword>
<evidence type="ECO:0000256" key="1">
    <source>
        <dbReference type="SAM" id="Phobius"/>
    </source>
</evidence>